<reference evidence="2" key="1">
    <citation type="journal article" date="2022" name="Mol. Ecol. Resour.">
        <title>The genomes of chicory, endive, great burdock and yacon provide insights into Asteraceae palaeo-polyploidization history and plant inulin production.</title>
        <authorList>
            <person name="Fan W."/>
            <person name="Wang S."/>
            <person name="Wang H."/>
            <person name="Wang A."/>
            <person name="Jiang F."/>
            <person name="Liu H."/>
            <person name="Zhao H."/>
            <person name="Xu D."/>
            <person name="Zhang Y."/>
        </authorList>
    </citation>
    <scope>NUCLEOTIDE SEQUENCE [LARGE SCALE GENOMIC DNA]</scope>
    <source>
        <strain evidence="2">cv. Punajuju</strain>
    </source>
</reference>
<gene>
    <name evidence="1" type="ORF">L2E82_27986</name>
</gene>
<protein>
    <submittedName>
        <fullName evidence="1">Uncharacterized protein</fullName>
    </submittedName>
</protein>
<keyword evidence="2" id="KW-1185">Reference proteome</keyword>
<dbReference type="Proteomes" id="UP001055811">
    <property type="component" value="Linkage Group LG05"/>
</dbReference>
<organism evidence="1 2">
    <name type="scientific">Cichorium intybus</name>
    <name type="common">Chicory</name>
    <dbReference type="NCBI Taxonomy" id="13427"/>
    <lineage>
        <taxon>Eukaryota</taxon>
        <taxon>Viridiplantae</taxon>
        <taxon>Streptophyta</taxon>
        <taxon>Embryophyta</taxon>
        <taxon>Tracheophyta</taxon>
        <taxon>Spermatophyta</taxon>
        <taxon>Magnoliopsida</taxon>
        <taxon>eudicotyledons</taxon>
        <taxon>Gunneridae</taxon>
        <taxon>Pentapetalae</taxon>
        <taxon>asterids</taxon>
        <taxon>campanulids</taxon>
        <taxon>Asterales</taxon>
        <taxon>Asteraceae</taxon>
        <taxon>Cichorioideae</taxon>
        <taxon>Cichorieae</taxon>
        <taxon>Cichoriinae</taxon>
        <taxon>Cichorium</taxon>
    </lineage>
</organism>
<evidence type="ECO:0000313" key="2">
    <source>
        <dbReference type="Proteomes" id="UP001055811"/>
    </source>
</evidence>
<name>A0ACB9CUV3_CICIN</name>
<proteinExistence type="predicted"/>
<evidence type="ECO:0000313" key="1">
    <source>
        <dbReference type="EMBL" id="KAI3737968.1"/>
    </source>
</evidence>
<accession>A0ACB9CUV3</accession>
<sequence>MKHTKARRHRLLLDRLSGTIGYIDPRYEKTGGVTHKSDVYSFGVVLFEVLCGRRAFNNPEWFTAQLGNQDLKEESPDVVVNTDKMIDHEGSFPEFAKQSSTEGSHDPAGNAVVISEQKGPSSSNILPHMVQPRPNFSSSEMPLPPNLSSRILPYRGQPPSSSSLKRRPPNISSTDMALPPNKSGRNLSIGIPSPRSRNFSVASRTKSFGSLAGENRSNSSSQRFRPSSVRRLGDGIRNISGHIQPLSTRNLSGGIYSPPTRNFSVASRTMSFGSLAGPIQPLSISGGIYSPPTRNFSVASRTMSFGSLAGGIRSNSSSERFPPAPRSYSGIEFRSSTKNLSVDMMPRQIPVTEISEQKETLSRLPSSNNLVQATAASAIPTGREKESNAHTQQRPALNPVDMCMFTLAPSARFHFEERIGHEIEKN</sequence>
<comment type="caution">
    <text evidence="1">The sequence shown here is derived from an EMBL/GenBank/DDBJ whole genome shotgun (WGS) entry which is preliminary data.</text>
</comment>
<reference evidence="1 2" key="2">
    <citation type="journal article" date="2022" name="Mol. Ecol. Resour.">
        <title>The genomes of chicory, endive, great burdock and yacon provide insights into Asteraceae paleo-polyploidization history and plant inulin production.</title>
        <authorList>
            <person name="Fan W."/>
            <person name="Wang S."/>
            <person name="Wang H."/>
            <person name="Wang A."/>
            <person name="Jiang F."/>
            <person name="Liu H."/>
            <person name="Zhao H."/>
            <person name="Xu D."/>
            <person name="Zhang Y."/>
        </authorList>
    </citation>
    <scope>NUCLEOTIDE SEQUENCE [LARGE SCALE GENOMIC DNA]</scope>
    <source>
        <strain evidence="2">cv. Punajuju</strain>
        <tissue evidence="1">Leaves</tissue>
    </source>
</reference>
<dbReference type="EMBL" id="CM042013">
    <property type="protein sequence ID" value="KAI3737968.1"/>
    <property type="molecule type" value="Genomic_DNA"/>
</dbReference>